<accession>A0A1M7NDA9</accession>
<organism evidence="1 2">
    <name type="scientific">Anaerosporobacter mobilis DSM 15930</name>
    <dbReference type="NCBI Taxonomy" id="1120996"/>
    <lineage>
        <taxon>Bacteria</taxon>
        <taxon>Bacillati</taxon>
        <taxon>Bacillota</taxon>
        <taxon>Clostridia</taxon>
        <taxon>Lachnospirales</taxon>
        <taxon>Lachnospiraceae</taxon>
        <taxon>Anaerosporobacter</taxon>
    </lineage>
</organism>
<dbReference type="Pfam" id="PF06245">
    <property type="entry name" value="DUF1015"/>
    <property type="match status" value="1"/>
</dbReference>
<evidence type="ECO:0000313" key="1">
    <source>
        <dbReference type="EMBL" id="SHN01705.1"/>
    </source>
</evidence>
<evidence type="ECO:0000313" key="2">
    <source>
        <dbReference type="Proteomes" id="UP000184038"/>
    </source>
</evidence>
<dbReference type="EMBL" id="FRCP01000027">
    <property type="protein sequence ID" value="SHN01705.1"/>
    <property type="molecule type" value="Genomic_DNA"/>
</dbReference>
<protein>
    <submittedName>
        <fullName evidence="1">Uncharacterized conserved protein, DUF1015 family</fullName>
    </submittedName>
</protein>
<keyword evidence="2" id="KW-1185">Reference proteome</keyword>
<dbReference type="PIRSF" id="PIRSF033563">
    <property type="entry name" value="UCP033563"/>
    <property type="match status" value="1"/>
</dbReference>
<dbReference type="AlphaFoldDB" id="A0A1M7NDA9"/>
<reference evidence="1 2" key="1">
    <citation type="submission" date="2016-11" db="EMBL/GenBank/DDBJ databases">
        <authorList>
            <person name="Jaros S."/>
            <person name="Januszkiewicz K."/>
            <person name="Wedrychowicz H."/>
        </authorList>
    </citation>
    <scope>NUCLEOTIDE SEQUENCE [LARGE SCALE GENOMIC DNA]</scope>
    <source>
        <strain evidence="1 2">DSM 15930</strain>
    </source>
</reference>
<name>A0A1M7NDA9_9FIRM</name>
<gene>
    <name evidence="1" type="ORF">SAMN02746066_04399</name>
</gene>
<dbReference type="PANTHER" id="PTHR36454">
    <property type="entry name" value="LMO2823 PROTEIN"/>
    <property type="match status" value="1"/>
</dbReference>
<dbReference type="PANTHER" id="PTHR36454:SF1">
    <property type="entry name" value="DUF1015 DOMAIN-CONTAINING PROTEIN"/>
    <property type="match status" value="1"/>
</dbReference>
<dbReference type="OrthoDB" id="9781616at2"/>
<dbReference type="RefSeq" id="WP_073291459.1">
    <property type="nucleotide sequence ID" value="NZ_FRCP01000027.1"/>
</dbReference>
<sequence length="413" mass="47030">MAKIKPFRCIRPNVDVVSRVAALPYDVYSREEAKAEVAKEPLSFLKIDRAETGFDDSVDTYDARVYAKAKETLEAMTLDGTFITDEDACYYLYELIMNGRSQTGIVACASIDDYLNNVIKKHENTREDKEIDRINHVDICNAQTGPIFLAYRATIQLNAVVDKVKKGVPLYAFTSPDEITHNVWKVVDLDDNAIIEKAFADMDQIYIADGHHRCASAVKVGLKRRNEMPTYTGEEEFNSFLSVLFPDEQLMIMDYNRAVKDLNGYSKEDFIKEIENNFDLTLVGEKAYAPEHKSTFGMYLDNQWYKLEAKENLKAITDPVEGLDVSVLQDYLLNPILGIEDPRMDKRIEFIGGIRGLLELERRVNSDMEVAFSMYPTSIGELFAVADANRLMPPKSTWFEPKLRSGIFIHSLD</sequence>
<dbReference type="STRING" id="1120996.SAMN02746066_04399"/>
<proteinExistence type="predicted"/>
<dbReference type="Proteomes" id="UP000184038">
    <property type="component" value="Unassembled WGS sequence"/>
</dbReference>
<dbReference type="InterPro" id="IPR008323">
    <property type="entry name" value="UCP033563"/>
</dbReference>